<reference evidence="1 2" key="1">
    <citation type="submission" date="2017-05" db="EMBL/GenBank/DDBJ databases">
        <title>Draft genome sequence of Elsinoe australis.</title>
        <authorList>
            <person name="Cheng Q."/>
        </authorList>
    </citation>
    <scope>NUCLEOTIDE SEQUENCE [LARGE SCALE GENOMIC DNA]</scope>
    <source>
        <strain evidence="1 2">NL1</strain>
    </source>
</reference>
<evidence type="ECO:0000313" key="1">
    <source>
        <dbReference type="EMBL" id="PSK58695.1"/>
    </source>
</evidence>
<dbReference type="AlphaFoldDB" id="A0A2P8AE05"/>
<comment type="caution">
    <text evidence="1">The sequence shown here is derived from an EMBL/GenBank/DDBJ whole genome shotgun (WGS) entry which is preliminary data.</text>
</comment>
<organism evidence="1 2">
    <name type="scientific">Elsinoe australis</name>
    <dbReference type="NCBI Taxonomy" id="40998"/>
    <lineage>
        <taxon>Eukaryota</taxon>
        <taxon>Fungi</taxon>
        <taxon>Dikarya</taxon>
        <taxon>Ascomycota</taxon>
        <taxon>Pezizomycotina</taxon>
        <taxon>Dothideomycetes</taxon>
        <taxon>Dothideomycetidae</taxon>
        <taxon>Myriangiales</taxon>
        <taxon>Elsinoaceae</taxon>
        <taxon>Elsinoe</taxon>
    </lineage>
</organism>
<gene>
    <name evidence="1" type="ORF">B9Z65_6710</name>
</gene>
<accession>A0A2P8AE05</accession>
<name>A0A2P8AE05_9PEZI</name>
<protein>
    <submittedName>
        <fullName evidence="1">Uncharacterized protein</fullName>
    </submittedName>
</protein>
<dbReference type="Proteomes" id="UP000243723">
    <property type="component" value="Unassembled WGS sequence"/>
</dbReference>
<evidence type="ECO:0000313" key="2">
    <source>
        <dbReference type="Proteomes" id="UP000243723"/>
    </source>
</evidence>
<proteinExistence type="predicted"/>
<dbReference type="EMBL" id="NHZQ01000016">
    <property type="protein sequence ID" value="PSK58695.1"/>
    <property type="molecule type" value="Genomic_DNA"/>
</dbReference>
<keyword evidence="2" id="KW-1185">Reference proteome</keyword>
<sequence length="197" mass="21978">MAQFAHQLQVTGDLFDDLNAFLRYYGHPEIVVAMLWTQVPSQDRSKNQRYDYKPYGKCFPCGTKRAYESNMGSHLGKCENVKKYLAENVYGRQVARVDPYGSSYIATPASRRRDPVASTSAGVPRSFNSNVAPVIHNDFVPRPTGVAAPRLGSNVPQGFPWPGDGADLIGTVGDIIEYVGDEESMLAEHMFPRNRRF</sequence>